<keyword evidence="1" id="KW-0812">Transmembrane</keyword>
<feature type="signal peptide" evidence="2">
    <location>
        <begin position="1"/>
        <end position="17"/>
    </location>
</feature>
<dbReference type="PANTHER" id="PTHR20997:SF2">
    <property type="entry name" value="EG:BACR42I17.2 PROTEIN-RELATED"/>
    <property type="match status" value="1"/>
</dbReference>
<name>T1J5L5_STRMM</name>
<proteinExistence type="predicted"/>
<sequence length="250" mass="28381">MSHTAIIFSFLFSVVYADNWLDIIRSKVPISCRSRFQIERDITQFQNCTRDDTRIFKEYPTLEVPVNKFCEGDLTLCYKTLAETLKHCLDEENYTEVFGNTLNAVGGGLEYACSYKGQPLQDFMDNAWPCSKIHPNIDIKIDECLRKPLPKGLTISFSSEEACSFLIRLSQCLIDATNICDNKTPRDFLKNLSLNMLNQTPCKNFTHQLYVYTPATLIAAPTKSPAPILTINVLVLAIFAFSIIMFNNAM</sequence>
<keyword evidence="1" id="KW-0472">Membrane</keyword>
<dbReference type="EMBL" id="JH431865">
    <property type="status" value="NOT_ANNOTATED_CDS"/>
    <property type="molecule type" value="Genomic_DNA"/>
</dbReference>
<evidence type="ECO:0000313" key="4">
    <source>
        <dbReference type="Proteomes" id="UP000014500"/>
    </source>
</evidence>
<dbReference type="Pfam" id="PF07165">
    <property type="entry name" value="DUF1397"/>
    <property type="match status" value="1"/>
</dbReference>
<organism evidence="3 4">
    <name type="scientific">Strigamia maritima</name>
    <name type="common">European centipede</name>
    <name type="synonym">Geophilus maritimus</name>
    <dbReference type="NCBI Taxonomy" id="126957"/>
    <lineage>
        <taxon>Eukaryota</taxon>
        <taxon>Metazoa</taxon>
        <taxon>Ecdysozoa</taxon>
        <taxon>Arthropoda</taxon>
        <taxon>Myriapoda</taxon>
        <taxon>Chilopoda</taxon>
        <taxon>Pleurostigmophora</taxon>
        <taxon>Geophilomorpha</taxon>
        <taxon>Linotaeniidae</taxon>
        <taxon>Strigamia</taxon>
    </lineage>
</organism>
<accession>T1J5L5</accession>
<keyword evidence="4" id="KW-1185">Reference proteome</keyword>
<feature type="transmembrane region" description="Helical" evidence="1">
    <location>
        <begin position="226"/>
        <end position="246"/>
    </location>
</feature>
<dbReference type="HOGENOM" id="CLU_1112534_0_0_1"/>
<evidence type="ECO:0008006" key="5">
    <source>
        <dbReference type="Google" id="ProtNLM"/>
    </source>
</evidence>
<keyword evidence="2" id="KW-0732">Signal</keyword>
<dbReference type="InterPro" id="IPR009832">
    <property type="entry name" value="DUF1397"/>
</dbReference>
<feature type="chain" id="PRO_5004579265" description="DUF19 domain-containing protein" evidence="2">
    <location>
        <begin position="18"/>
        <end position="250"/>
    </location>
</feature>
<dbReference type="PANTHER" id="PTHR20997">
    <property type="entry name" value="EG:BACR42I17.2 PROTEIN-RELATED"/>
    <property type="match status" value="1"/>
</dbReference>
<evidence type="ECO:0000256" key="1">
    <source>
        <dbReference type="SAM" id="Phobius"/>
    </source>
</evidence>
<dbReference type="Proteomes" id="UP000014500">
    <property type="component" value="Unassembled WGS sequence"/>
</dbReference>
<reference evidence="4" key="1">
    <citation type="submission" date="2011-05" db="EMBL/GenBank/DDBJ databases">
        <authorList>
            <person name="Richards S.R."/>
            <person name="Qu J."/>
            <person name="Jiang H."/>
            <person name="Jhangiani S.N."/>
            <person name="Agravi P."/>
            <person name="Goodspeed R."/>
            <person name="Gross S."/>
            <person name="Mandapat C."/>
            <person name="Jackson L."/>
            <person name="Mathew T."/>
            <person name="Pu L."/>
            <person name="Thornton R."/>
            <person name="Saada N."/>
            <person name="Wilczek-Boney K.B."/>
            <person name="Lee S."/>
            <person name="Kovar C."/>
            <person name="Wu Y."/>
            <person name="Scherer S.E."/>
            <person name="Worley K.C."/>
            <person name="Muzny D.M."/>
            <person name="Gibbs R."/>
        </authorList>
    </citation>
    <scope>NUCLEOTIDE SEQUENCE</scope>
    <source>
        <strain evidence="4">Brora</strain>
    </source>
</reference>
<protein>
    <recommendedName>
        <fullName evidence="5">DUF19 domain-containing protein</fullName>
    </recommendedName>
</protein>
<dbReference type="AlphaFoldDB" id="T1J5L5"/>
<dbReference type="EnsemblMetazoa" id="SMAR008919-RA">
    <property type="protein sequence ID" value="SMAR008919-PA"/>
    <property type="gene ID" value="SMAR008919"/>
</dbReference>
<keyword evidence="1" id="KW-1133">Transmembrane helix</keyword>
<evidence type="ECO:0000256" key="2">
    <source>
        <dbReference type="SAM" id="SignalP"/>
    </source>
</evidence>
<reference evidence="3" key="2">
    <citation type="submission" date="2015-02" db="UniProtKB">
        <authorList>
            <consortium name="EnsemblMetazoa"/>
        </authorList>
    </citation>
    <scope>IDENTIFICATION</scope>
</reference>
<evidence type="ECO:0000313" key="3">
    <source>
        <dbReference type="EnsemblMetazoa" id="SMAR008919-PA"/>
    </source>
</evidence>
<dbReference type="PhylomeDB" id="T1J5L5"/>